<organism evidence="1 2">
    <name type="scientific">Lymnaea stagnalis</name>
    <name type="common">Great pond snail</name>
    <name type="synonym">Helix stagnalis</name>
    <dbReference type="NCBI Taxonomy" id="6523"/>
    <lineage>
        <taxon>Eukaryota</taxon>
        <taxon>Metazoa</taxon>
        <taxon>Spiralia</taxon>
        <taxon>Lophotrochozoa</taxon>
        <taxon>Mollusca</taxon>
        <taxon>Gastropoda</taxon>
        <taxon>Heterobranchia</taxon>
        <taxon>Euthyneura</taxon>
        <taxon>Panpulmonata</taxon>
        <taxon>Hygrophila</taxon>
        <taxon>Lymnaeoidea</taxon>
        <taxon>Lymnaeidae</taxon>
        <taxon>Lymnaea</taxon>
    </lineage>
</organism>
<reference evidence="1 2" key="1">
    <citation type="submission" date="2024-04" db="EMBL/GenBank/DDBJ databases">
        <authorList>
            <consortium name="Genoscope - CEA"/>
            <person name="William W."/>
        </authorList>
    </citation>
    <scope>NUCLEOTIDE SEQUENCE [LARGE SCALE GENOMIC DNA]</scope>
</reference>
<dbReference type="EMBL" id="CAXITT010000080">
    <property type="protein sequence ID" value="CAL1531049.1"/>
    <property type="molecule type" value="Genomic_DNA"/>
</dbReference>
<accession>A0AAV2HB20</accession>
<proteinExistence type="predicted"/>
<name>A0AAV2HB20_LYMST</name>
<sequence length="593" mass="67064">MAQAKYNHPSDNQEIKLHYDMLIADHYNVNISFDYQANSAVAIARIITVLCTSEKGADVELHIQKKNNEITFVRYNLPALKTEELKDIKLEIYHKPDGPSGAESHYSSLQRPKLKRKIKVLESKLTTHTTLMFVIDVEQEIFKGYRRKKQSVLYFYTNSPVKQQIDQELKETGLCTEGMTPLSPSLSLAPLTWMPLENQREPLCDIRVLPHHNLSDQALGRAANQVNMMYGLLLADHYQLNTSAEFMTNSDEAVVRVLTRIETTPTGSEVDIQFQKRNRQVSFVRFELKDLKTIELKDFEVDIKYKDPEGHRRGNCYTRLYSQMKNVNKKLTIPKSDNTTQIKVAFIFNVSVEGCTEPQVLYIYTKDHLDLPLEALPTSDGIKKIKSLDFAVPVNSRVVSGIQQSTDRKEAVLKNRMSEILGPENSEPHVGAVPGQSFPIKKNRRVSIIEDDKRMAVDEPLADTDKSKLAEATAGNAQGVYLGHVDLSKPDNGKPGLKPTVEKFKFHEKSLTEHIKKAIVNCVRDFFPDDEQISSFFSGEVSLSMETTKHNKNVTLSTFNINNNFTFNMSGVENAVVGHGNINISNNCKSPND</sequence>
<evidence type="ECO:0000313" key="2">
    <source>
        <dbReference type="Proteomes" id="UP001497497"/>
    </source>
</evidence>
<dbReference type="Proteomes" id="UP001497497">
    <property type="component" value="Unassembled WGS sequence"/>
</dbReference>
<gene>
    <name evidence="1" type="ORF">GSLYS_00005174001</name>
</gene>
<protein>
    <submittedName>
        <fullName evidence="1">Uncharacterized protein</fullName>
    </submittedName>
</protein>
<evidence type="ECO:0000313" key="1">
    <source>
        <dbReference type="EMBL" id="CAL1531049.1"/>
    </source>
</evidence>
<keyword evidence="2" id="KW-1185">Reference proteome</keyword>
<comment type="caution">
    <text evidence="1">The sequence shown here is derived from an EMBL/GenBank/DDBJ whole genome shotgun (WGS) entry which is preliminary data.</text>
</comment>
<dbReference type="AlphaFoldDB" id="A0AAV2HB20"/>